<dbReference type="InterPro" id="IPR036582">
    <property type="entry name" value="Mao_N_sf"/>
</dbReference>
<name>A0ABW5PFU2_9BACL</name>
<dbReference type="Pfam" id="PF07833">
    <property type="entry name" value="Cu_amine_oxidN1"/>
    <property type="match status" value="1"/>
</dbReference>
<comment type="caution">
    <text evidence="2">The sequence shown here is derived from an EMBL/GenBank/DDBJ whole genome shotgun (WGS) entry which is preliminary data.</text>
</comment>
<organism evidence="2 3">
    <name type="scientific">Paenibacillus gansuensis</name>
    <dbReference type="NCBI Taxonomy" id="306542"/>
    <lineage>
        <taxon>Bacteria</taxon>
        <taxon>Bacillati</taxon>
        <taxon>Bacillota</taxon>
        <taxon>Bacilli</taxon>
        <taxon>Bacillales</taxon>
        <taxon>Paenibacillaceae</taxon>
        <taxon>Paenibacillus</taxon>
    </lineage>
</organism>
<evidence type="ECO:0000313" key="2">
    <source>
        <dbReference type="EMBL" id="MFD2614175.1"/>
    </source>
</evidence>
<sequence length="128" mass="14608">MFQAAYDYFKENKVNVVINDSPVEFTPNAVAWNNTTLVPFRKLFESYGADVEYDPKSKTVTAKKYDITIKIYIDSRDAEVNGTKVTVKQGSLVLKDTVYVQLRFISESLGAKVNFNKETMTVYINLDK</sequence>
<accession>A0ABW5PFU2</accession>
<proteinExistence type="predicted"/>
<dbReference type="EMBL" id="JBHUME010000010">
    <property type="protein sequence ID" value="MFD2614175.1"/>
    <property type="molecule type" value="Genomic_DNA"/>
</dbReference>
<dbReference type="Gene3D" id="3.30.457.10">
    <property type="entry name" value="Copper amine oxidase-like, N-terminal domain"/>
    <property type="match status" value="1"/>
</dbReference>
<feature type="domain" description="Copper amine oxidase-like N-terminal" evidence="1">
    <location>
        <begin position="17"/>
        <end position="124"/>
    </location>
</feature>
<evidence type="ECO:0000313" key="3">
    <source>
        <dbReference type="Proteomes" id="UP001597541"/>
    </source>
</evidence>
<dbReference type="Proteomes" id="UP001597541">
    <property type="component" value="Unassembled WGS sequence"/>
</dbReference>
<evidence type="ECO:0000259" key="1">
    <source>
        <dbReference type="Pfam" id="PF07833"/>
    </source>
</evidence>
<gene>
    <name evidence="2" type="ORF">ACFSUF_17340</name>
</gene>
<keyword evidence="3" id="KW-1185">Reference proteome</keyword>
<reference evidence="3" key="1">
    <citation type="journal article" date="2019" name="Int. J. Syst. Evol. Microbiol.">
        <title>The Global Catalogue of Microorganisms (GCM) 10K type strain sequencing project: providing services to taxonomists for standard genome sequencing and annotation.</title>
        <authorList>
            <consortium name="The Broad Institute Genomics Platform"/>
            <consortium name="The Broad Institute Genome Sequencing Center for Infectious Disease"/>
            <person name="Wu L."/>
            <person name="Ma J."/>
        </authorList>
    </citation>
    <scope>NUCLEOTIDE SEQUENCE [LARGE SCALE GENOMIC DNA]</scope>
    <source>
        <strain evidence="3">KCTC 3950</strain>
    </source>
</reference>
<dbReference type="RefSeq" id="WP_377604773.1">
    <property type="nucleotide sequence ID" value="NZ_JBHUME010000010.1"/>
</dbReference>
<dbReference type="InterPro" id="IPR012854">
    <property type="entry name" value="Cu_amine_oxidase-like_N"/>
</dbReference>
<dbReference type="SUPFAM" id="SSF55383">
    <property type="entry name" value="Copper amine oxidase, domain N"/>
    <property type="match status" value="1"/>
</dbReference>
<protein>
    <submittedName>
        <fullName evidence="2">Copper amine oxidase N-terminal domain-containing protein</fullName>
    </submittedName>
</protein>